<keyword evidence="2" id="KW-1003">Cell membrane</keyword>
<comment type="subcellular location">
    <subcellularLocation>
        <location evidence="1">Cell membrane</location>
        <topology evidence="1">Multi-pass membrane protein</topology>
    </subcellularLocation>
</comment>
<proteinExistence type="predicted"/>
<organism evidence="9 10">
    <name type="scientific">Facklamia hominis</name>
    <dbReference type="NCBI Taxonomy" id="178214"/>
    <lineage>
        <taxon>Bacteria</taxon>
        <taxon>Bacillati</taxon>
        <taxon>Bacillota</taxon>
        <taxon>Bacilli</taxon>
        <taxon>Lactobacillales</taxon>
        <taxon>Aerococcaceae</taxon>
        <taxon>Facklamia</taxon>
    </lineage>
</organism>
<dbReference type="GO" id="GO:0005886">
    <property type="term" value="C:plasma membrane"/>
    <property type="evidence" value="ECO:0007669"/>
    <property type="project" value="UniProtKB-SubCell"/>
</dbReference>
<dbReference type="Pfam" id="PF06271">
    <property type="entry name" value="RDD"/>
    <property type="match status" value="1"/>
</dbReference>
<evidence type="ECO:0000313" key="9">
    <source>
        <dbReference type="EMBL" id="MDK7187605.1"/>
    </source>
</evidence>
<feature type="transmembrane region" description="Helical" evidence="7">
    <location>
        <begin position="185"/>
        <end position="205"/>
    </location>
</feature>
<sequence length="289" mass="32897">MTTARLKQDQIEQVFRGTSIKASIKRLKSSDIRVISNDDLQKRLKKTQEHEKNQTFDQTDKSLVDPVAKSQIDTPPTSEQSVIAPADKDLKKPESAAIQAGLKPKFKAKDPVQSQGQAESKNQSTSPLKPGSLKDLNQFNYQSLPQEVFAGFGLRISAYLVDWLIVQWLSRLILNLWSLSDRDSFTGIITILIYIGYFFLFTCFLRGRTPGKILFNLRVVPLDKDRQTLSWSSLLVREVFGRIIYYYAPWLGLILAVTPYHQHPVDMLTDTAVINENYLTAFSKMQTVH</sequence>
<keyword evidence="4 7" id="KW-1133">Transmembrane helix</keyword>
<name>A0AAJ1Q6U0_9LACT</name>
<comment type="caution">
    <text evidence="9">The sequence shown here is derived from an EMBL/GenBank/DDBJ whole genome shotgun (WGS) entry which is preliminary data.</text>
</comment>
<evidence type="ECO:0000256" key="6">
    <source>
        <dbReference type="SAM" id="MobiDB-lite"/>
    </source>
</evidence>
<dbReference type="InterPro" id="IPR010432">
    <property type="entry name" value="RDD"/>
</dbReference>
<feature type="region of interest" description="Disordered" evidence="6">
    <location>
        <begin position="106"/>
        <end position="131"/>
    </location>
</feature>
<feature type="compositionally biased region" description="Polar residues" evidence="6">
    <location>
        <begin position="71"/>
        <end position="81"/>
    </location>
</feature>
<feature type="compositionally biased region" description="Polar residues" evidence="6">
    <location>
        <begin position="112"/>
        <end position="127"/>
    </location>
</feature>
<feature type="transmembrane region" description="Helical" evidence="7">
    <location>
        <begin position="243"/>
        <end position="261"/>
    </location>
</feature>
<feature type="compositionally biased region" description="Basic and acidic residues" evidence="6">
    <location>
        <begin position="45"/>
        <end position="63"/>
    </location>
</feature>
<evidence type="ECO:0000256" key="3">
    <source>
        <dbReference type="ARBA" id="ARBA00022692"/>
    </source>
</evidence>
<evidence type="ECO:0000313" key="10">
    <source>
        <dbReference type="Proteomes" id="UP001229251"/>
    </source>
</evidence>
<keyword evidence="3 7" id="KW-0812">Transmembrane</keyword>
<dbReference type="Proteomes" id="UP001229251">
    <property type="component" value="Unassembled WGS sequence"/>
</dbReference>
<dbReference type="RefSeq" id="WP_070609133.1">
    <property type="nucleotide sequence ID" value="NZ_JASOOE010000011.1"/>
</dbReference>
<evidence type="ECO:0000256" key="5">
    <source>
        <dbReference type="ARBA" id="ARBA00023136"/>
    </source>
</evidence>
<evidence type="ECO:0000256" key="4">
    <source>
        <dbReference type="ARBA" id="ARBA00022989"/>
    </source>
</evidence>
<evidence type="ECO:0000256" key="7">
    <source>
        <dbReference type="SAM" id="Phobius"/>
    </source>
</evidence>
<protein>
    <submittedName>
        <fullName evidence="9">RDD family protein</fullName>
    </submittedName>
</protein>
<keyword evidence="5 7" id="KW-0472">Membrane</keyword>
<evidence type="ECO:0000259" key="8">
    <source>
        <dbReference type="Pfam" id="PF06271"/>
    </source>
</evidence>
<reference evidence="9" key="1">
    <citation type="submission" date="2023-05" db="EMBL/GenBank/DDBJ databases">
        <title>Cataloging the Phylogenetic Diversity of Human Bladder Bacteria.</title>
        <authorList>
            <person name="Du J."/>
        </authorList>
    </citation>
    <scope>NUCLEOTIDE SEQUENCE</scope>
    <source>
        <strain evidence="9">UMB1231</strain>
    </source>
</reference>
<evidence type="ECO:0000256" key="2">
    <source>
        <dbReference type="ARBA" id="ARBA00022475"/>
    </source>
</evidence>
<evidence type="ECO:0000256" key="1">
    <source>
        <dbReference type="ARBA" id="ARBA00004651"/>
    </source>
</evidence>
<dbReference type="AlphaFoldDB" id="A0AAJ1Q6U0"/>
<dbReference type="InterPro" id="IPR051791">
    <property type="entry name" value="Pra-immunoreactive"/>
</dbReference>
<gene>
    <name evidence="9" type="ORF">QP433_06390</name>
</gene>
<accession>A0AAJ1Q6U0</accession>
<feature type="region of interest" description="Disordered" evidence="6">
    <location>
        <begin position="45"/>
        <end position="91"/>
    </location>
</feature>
<feature type="transmembrane region" description="Helical" evidence="7">
    <location>
        <begin position="148"/>
        <end position="165"/>
    </location>
</feature>
<feature type="domain" description="RDD" evidence="8">
    <location>
        <begin position="150"/>
        <end position="268"/>
    </location>
</feature>
<dbReference type="PANTHER" id="PTHR36115">
    <property type="entry name" value="PROLINE-RICH ANTIGEN HOMOLOG-RELATED"/>
    <property type="match status" value="1"/>
</dbReference>
<dbReference type="EMBL" id="JASOOE010000011">
    <property type="protein sequence ID" value="MDK7187605.1"/>
    <property type="molecule type" value="Genomic_DNA"/>
</dbReference>
<dbReference type="PANTHER" id="PTHR36115:SF9">
    <property type="entry name" value="LMO1584 PROTEIN"/>
    <property type="match status" value="1"/>
</dbReference>